<dbReference type="EMBL" id="JAUCBP010000013">
    <property type="protein sequence ID" value="MDM7862292.1"/>
    <property type="molecule type" value="Genomic_DNA"/>
</dbReference>
<evidence type="ECO:0000313" key="3">
    <source>
        <dbReference type="Proteomes" id="UP001234343"/>
    </source>
</evidence>
<feature type="chain" id="PRO_5046509036" evidence="1">
    <location>
        <begin position="29"/>
        <end position="189"/>
    </location>
</feature>
<evidence type="ECO:0000256" key="1">
    <source>
        <dbReference type="SAM" id="SignalP"/>
    </source>
</evidence>
<evidence type="ECO:0000313" key="2">
    <source>
        <dbReference type="EMBL" id="MDM7862292.1"/>
    </source>
</evidence>
<keyword evidence="1" id="KW-0732">Signal</keyword>
<accession>A0ABT7T3B3</accession>
<gene>
    <name evidence="2" type="ORF">QTP81_16920</name>
</gene>
<name>A0ABT7T3B3_9ALTE</name>
<comment type="caution">
    <text evidence="2">The sequence shown here is derived from an EMBL/GenBank/DDBJ whole genome shotgun (WGS) entry which is preliminary data.</text>
</comment>
<proteinExistence type="predicted"/>
<organism evidence="2 3">
    <name type="scientific">Alteromonas arenosi</name>
    <dbReference type="NCBI Taxonomy" id="3055817"/>
    <lineage>
        <taxon>Bacteria</taxon>
        <taxon>Pseudomonadati</taxon>
        <taxon>Pseudomonadota</taxon>
        <taxon>Gammaproteobacteria</taxon>
        <taxon>Alteromonadales</taxon>
        <taxon>Alteromonadaceae</taxon>
        <taxon>Alteromonas/Salinimonas group</taxon>
        <taxon>Alteromonas</taxon>
    </lineage>
</organism>
<reference evidence="2 3" key="1">
    <citation type="submission" date="2023-06" db="EMBL/GenBank/DDBJ databases">
        <title>Alteromonas sp. ASW11-36 isolated from intertidal sand.</title>
        <authorList>
            <person name="Li Y."/>
        </authorList>
    </citation>
    <scope>NUCLEOTIDE SEQUENCE [LARGE SCALE GENOMIC DNA]</scope>
    <source>
        <strain evidence="2 3">ASW11-36</strain>
    </source>
</reference>
<keyword evidence="3" id="KW-1185">Reference proteome</keyword>
<sequence length="189" mass="21369">MVEGYNKPRMLTRFALCVLVMVSFVSRAETSNPVKLDSVSFSKLFEHQMTLQFSSGFSELLVTVPNSVPQGVGSGSNSHDLQSFTQVWVEPFYAIVAIEEPLIDFQELEINLSRLENLEDSVLSSIDDLKVEYYHFSSEDNALRIYGKTDVTTQTVLIMHNTNKNTQMVVKVVYESGSYHRAIEVTPLF</sequence>
<dbReference type="Proteomes" id="UP001234343">
    <property type="component" value="Unassembled WGS sequence"/>
</dbReference>
<dbReference type="RefSeq" id="WP_289367197.1">
    <property type="nucleotide sequence ID" value="NZ_JAUCBP010000013.1"/>
</dbReference>
<protein>
    <submittedName>
        <fullName evidence="2">Uncharacterized protein</fullName>
    </submittedName>
</protein>
<feature type="signal peptide" evidence="1">
    <location>
        <begin position="1"/>
        <end position="28"/>
    </location>
</feature>